<dbReference type="AlphaFoldDB" id="A0A6M3M0P6"/>
<evidence type="ECO:0000313" key="2">
    <source>
        <dbReference type="EMBL" id="QJA98641.1"/>
    </source>
</evidence>
<reference evidence="2" key="1">
    <citation type="submission" date="2020-03" db="EMBL/GenBank/DDBJ databases">
        <title>The deep terrestrial virosphere.</title>
        <authorList>
            <person name="Holmfeldt K."/>
            <person name="Nilsson E."/>
            <person name="Simone D."/>
            <person name="Lopez-Fernandez M."/>
            <person name="Wu X."/>
            <person name="de Brujin I."/>
            <person name="Lundin D."/>
            <person name="Andersson A."/>
            <person name="Bertilsson S."/>
            <person name="Dopson M."/>
        </authorList>
    </citation>
    <scope>NUCLEOTIDE SEQUENCE</scope>
    <source>
        <strain evidence="2">MM171A01677</strain>
    </source>
</reference>
<feature type="compositionally biased region" description="Basic and acidic residues" evidence="1">
    <location>
        <begin position="1"/>
        <end position="12"/>
    </location>
</feature>
<proteinExistence type="predicted"/>
<dbReference type="EMBL" id="MT143597">
    <property type="protein sequence ID" value="QJA98641.1"/>
    <property type="molecule type" value="Genomic_DNA"/>
</dbReference>
<protein>
    <submittedName>
        <fullName evidence="2">Uncharacterized protein</fullName>
    </submittedName>
</protein>
<gene>
    <name evidence="2" type="ORF">MM171A01677_0003</name>
</gene>
<evidence type="ECO:0000256" key="1">
    <source>
        <dbReference type="SAM" id="MobiDB-lite"/>
    </source>
</evidence>
<organism evidence="2">
    <name type="scientific">viral metagenome</name>
    <dbReference type="NCBI Taxonomy" id="1070528"/>
    <lineage>
        <taxon>unclassified sequences</taxon>
        <taxon>metagenomes</taxon>
        <taxon>organismal metagenomes</taxon>
    </lineage>
</organism>
<accession>A0A6M3M0P6</accession>
<name>A0A6M3M0P6_9ZZZZ</name>
<feature type="region of interest" description="Disordered" evidence="1">
    <location>
        <begin position="1"/>
        <end position="22"/>
    </location>
</feature>
<sequence>MGREVKKSEKAKIAARNKGRGRSYEKRVQERFGGYKQGLYGGEDVATEIFSIEAKTRKKFVGQGFMEQAVANCPKDKVPLVIIHVVSQRMFNDLVMMRLGDFEDWYGNLDINRKEE</sequence>